<evidence type="ECO:0000256" key="3">
    <source>
        <dbReference type="ARBA" id="ARBA00012438"/>
    </source>
</evidence>
<evidence type="ECO:0000256" key="12">
    <source>
        <dbReference type="SAM" id="Coils"/>
    </source>
</evidence>
<dbReference type="RefSeq" id="WP_375521259.1">
    <property type="nucleotide sequence ID" value="NZ_JBHIRY010000017.1"/>
</dbReference>
<keyword evidence="9 13" id="KW-1133">Transmembrane helix</keyword>
<dbReference type="InterPro" id="IPR033479">
    <property type="entry name" value="dCache_1"/>
</dbReference>
<keyword evidence="12" id="KW-0175">Coiled coil</keyword>
<evidence type="ECO:0000256" key="4">
    <source>
        <dbReference type="ARBA" id="ARBA00022475"/>
    </source>
</evidence>
<keyword evidence="11 13" id="KW-0472">Membrane</keyword>
<dbReference type="InterPro" id="IPR003660">
    <property type="entry name" value="HAMP_dom"/>
</dbReference>
<evidence type="ECO:0000259" key="14">
    <source>
        <dbReference type="PROSITE" id="PS50885"/>
    </source>
</evidence>
<evidence type="ECO:0000313" key="16">
    <source>
        <dbReference type="Proteomes" id="UP001580430"/>
    </source>
</evidence>
<keyword evidence="6 15" id="KW-0808">Transferase</keyword>
<keyword evidence="8 15" id="KW-0418">Kinase</keyword>
<keyword evidence="5" id="KW-0597">Phosphoprotein</keyword>
<protein>
    <recommendedName>
        <fullName evidence="3">histidine kinase</fullName>
        <ecNumber evidence="3">2.7.13.3</ecNumber>
    </recommendedName>
</protein>
<dbReference type="Gene3D" id="3.30.565.10">
    <property type="entry name" value="Histidine kinase-like ATPase, C-terminal domain"/>
    <property type="match status" value="1"/>
</dbReference>
<comment type="caution">
    <text evidence="15">The sequence shown here is derived from an EMBL/GenBank/DDBJ whole genome shotgun (WGS) entry which is preliminary data.</text>
</comment>
<dbReference type="Pfam" id="PF02743">
    <property type="entry name" value="dCache_1"/>
    <property type="match status" value="1"/>
</dbReference>
<evidence type="ECO:0000256" key="5">
    <source>
        <dbReference type="ARBA" id="ARBA00022553"/>
    </source>
</evidence>
<evidence type="ECO:0000256" key="1">
    <source>
        <dbReference type="ARBA" id="ARBA00000085"/>
    </source>
</evidence>
<dbReference type="Pfam" id="PF06580">
    <property type="entry name" value="His_kinase"/>
    <property type="match status" value="1"/>
</dbReference>
<evidence type="ECO:0000256" key="6">
    <source>
        <dbReference type="ARBA" id="ARBA00022679"/>
    </source>
</evidence>
<dbReference type="Gene3D" id="1.10.8.500">
    <property type="entry name" value="HAMP domain in histidine kinase"/>
    <property type="match status" value="1"/>
</dbReference>
<evidence type="ECO:0000256" key="10">
    <source>
        <dbReference type="ARBA" id="ARBA00023012"/>
    </source>
</evidence>
<dbReference type="SMART" id="SM00387">
    <property type="entry name" value="HATPase_c"/>
    <property type="match status" value="1"/>
</dbReference>
<dbReference type="PRINTS" id="PR00344">
    <property type="entry name" value="BCTRLSENSOR"/>
</dbReference>
<proteinExistence type="predicted"/>
<evidence type="ECO:0000256" key="7">
    <source>
        <dbReference type="ARBA" id="ARBA00022692"/>
    </source>
</evidence>
<dbReference type="PANTHER" id="PTHR34220">
    <property type="entry name" value="SENSOR HISTIDINE KINASE YPDA"/>
    <property type="match status" value="1"/>
</dbReference>
<evidence type="ECO:0000313" key="15">
    <source>
        <dbReference type="EMBL" id="MFB5762144.1"/>
    </source>
</evidence>
<dbReference type="EMBL" id="JBHIRY010000017">
    <property type="protein sequence ID" value="MFB5762144.1"/>
    <property type="molecule type" value="Genomic_DNA"/>
</dbReference>
<evidence type="ECO:0000256" key="8">
    <source>
        <dbReference type="ARBA" id="ARBA00022777"/>
    </source>
</evidence>
<dbReference type="InterPro" id="IPR004358">
    <property type="entry name" value="Sig_transdc_His_kin-like_C"/>
</dbReference>
<evidence type="ECO:0000256" key="2">
    <source>
        <dbReference type="ARBA" id="ARBA00004651"/>
    </source>
</evidence>
<dbReference type="CDD" id="cd06225">
    <property type="entry name" value="HAMP"/>
    <property type="match status" value="1"/>
</dbReference>
<dbReference type="SUPFAM" id="SSF158472">
    <property type="entry name" value="HAMP domain-like"/>
    <property type="match status" value="1"/>
</dbReference>
<dbReference type="Proteomes" id="UP001580430">
    <property type="component" value="Unassembled WGS sequence"/>
</dbReference>
<dbReference type="InterPro" id="IPR003594">
    <property type="entry name" value="HATPase_dom"/>
</dbReference>
<organism evidence="15 16">
    <name type="scientific">Paenibacillus medicaginis</name>
    <dbReference type="NCBI Taxonomy" id="1470560"/>
    <lineage>
        <taxon>Bacteria</taxon>
        <taxon>Bacillati</taxon>
        <taxon>Bacillota</taxon>
        <taxon>Bacilli</taxon>
        <taxon>Bacillales</taxon>
        <taxon>Paenibacillaceae</taxon>
        <taxon>Paenibacillus</taxon>
    </lineage>
</organism>
<dbReference type="SUPFAM" id="SSF55874">
    <property type="entry name" value="ATPase domain of HSP90 chaperone/DNA topoisomerase II/histidine kinase"/>
    <property type="match status" value="1"/>
</dbReference>
<name>A0ABV5C3P7_9BACL</name>
<evidence type="ECO:0000256" key="13">
    <source>
        <dbReference type="SAM" id="Phobius"/>
    </source>
</evidence>
<dbReference type="GO" id="GO:0004673">
    <property type="term" value="F:protein histidine kinase activity"/>
    <property type="evidence" value="ECO:0007669"/>
    <property type="project" value="UniProtKB-EC"/>
</dbReference>
<accession>A0ABV5C3P7</accession>
<dbReference type="Gene3D" id="3.30.450.20">
    <property type="entry name" value="PAS domain"/>
    <property type="match status" value="1"/>
</dbReference>
<dbReference type="PROSITE" id="PS50885">
    <property type="entry name" value="HAMP"/>
    <property type="match status" value="1"/>
</dbReference>
<evidence type="ECO:0000256" key="11">
    <source>
        <dbReference type="ARBA" id="ARBA00023136"/>
    </source>
</evidence>
<dbReference type="InterPro" id="IPR050640">
    <property type="entry name" value="Bact_2-comp_sensor_kinase"/>
</dbReference>
<dbReference type="Pfam" id="PF02518">
    <property type="entry name" value="HATPase_c"/>
    <property type="match status" value="1"/>
</dbReference>
<evidence type="ECO:0000256" key="9">
    <source>
        <dbReference type="ARBA" id="ARBA00022989"/>
    </source>
</evidence>
<comment type="catalytic activity">
    <reaction evidence="1">
        <text>ATP + protein L-histidine = ADP + protein N-phospho-L-histidine.</text>
        <dbReference type="EC" id="2.7.13.3"/>
    </reaction>
</comment>
<feature type="coiled-coil region" evidence="12">
    <location>
        <begin position="373"/>
        <end position="400"/>
    </location>
</feature>
<keyword evidence="7 13" id="KW-0812">Transmembrane</keyword>
<dbReference type="PANTHER" id="PTHR34220:SF7">
    <property type="entry name" value="SENSOR HISTIDINE KINASE YPDA"/>
    <property type="match status" value="1"/>
</dbReference>
<feature type="transmembrane region" description="Helical" evidence="13">
    <location>
        <begin position="307"/>
        <end position="328"/>
    </location>
</feature>
<keyword evidence="10" id="KW-0902">Two-component regulatory system</keyword>
<dbReference type="SMART" id="SM00304">
    <property type="entry name" value="HAMP"/>
    <property type="match status" value="1"/>
</dbReference>
<feature type="domain" description="HAMP" evidence="14">
    <location>
        <begin position="326"/>
        <end position="378"/>
    </location>
</feature>
<reference evidence="15 16" key="1">
    <citation type="submission" date="2024-09" db="EMBL/GenBank/DDBJ databases">
        <title>Paenibacillus zeirhizospherea sp. nov., isolated from surface of the maize (Zea mays) roots in a horticulture field, Hungary.</title>
        <authorList>
            <person name="Marton D."/>
            <person name="Farkas M."/>
            <person name="Bedics A."/>
            <person name="Toth E."/>
            <person name="Tancsics A."/>
            <person name="Boka K."/>
            <person name="Marati G."/>
            <person name="Kriszt B."/>
            <person name="Cserhati M."/>
        </authorList>
    </citation>
    <scope>NUCLEOTIDE SEQUENCE [LARGE SCALE GENOMIC DNA]</scope>
    <source>
        <strain evidence="15 16">JCM 18446</strain>
    </source>
</reference>
<dbReference type="Pfam" id="PF00672">
    <property type="entry name" value="HAMP"/>
    <property type="match status" value="1"/>
</dbReference>
<gene>
    <name evidence="15" type="ORF">ACE5LO_17295</name>
</gene>
<comment type="subcellular location">
    <subcellularLocation>
        <location evidence="2">Cell membrane</location>
        <topology evidence="2">Multi-pass membrane protein</topology>
    </subcellularLocation>
</comment>
<dbReference type="InterPro" id="IPR036890">
    <property type="entry name" value="HATPase_C_sf"/>
</dbReference>
<dbReference type="EC" id="2.7.13.3" evidence="3"/>
<keyword evidence="4" id="KW-1003">Cell membrane</keyword>
<sequence length="608" mass="68661">MLGRLRKHLLSQSIRNKLLLTAIACVLLPTAITLLTYNALTQEAVQRQAVSNAQDSLQLVNGSVTGLFKSMLNIANYIQVNADMNSYFKIVNTGGELSAQPYEAFLRENNILEQLESLTVIGDKSYVTVLLTNGKSYTNYSTSDYNPANLKHEPWFGELDKLQGFQSYWVATRPTVFSMEKLDNPYQISVARTLRLENGEIYGYIIVTVMENQVNAIFDRLNAGQEVMLTDGSGRILSHKDRTRIGQELDFRLREAGAPAGSPVVQTGEERYLVAGQTISFNDWRLVSVQPYKRAEANISSIFKRVFLFQLVSFFFFLLLLIALLRAFTKPLVKLGRVTAAVQQGNLDVRSGIRGQDEIGRLGLLFDQMLDRVKQMLAEVSETQARKRRAELRMLQAQINPHFLFNVLNSIRMKAMRGGDRDSAKMIGSLSRLLRMTITSEKDDIHLHEEMDLITCYVELMNLRQKEEVQLRLDIASEVFMLQVPRFFLQPIVENAIIHGLGQRKGTIVIRAEMRDDGAIELSVADDGEGMNEEELERLRNSIQVESDGAMREREGQHKGFSGIGLPNVVERMRMVFGDGFHMDVQSVPGKGTEIRMRIPEKGEAPDV</sequence>
<keyword evidence="16" id="KW-1185">Reference proteome</keyword>
<dbReference type="InterPro" id="IPR010559">
    <property type="entry name" value="Sig_transdc_His_kin_internal"/>
</dbReference>